<comment type="caution">
    <text evidence="1">The sequence shown here is derived from an EMBL/GenBank/DDBJ whole genome shotgun (WGS) entry which is preliminary data.</text>
</comment>
<dbReference type="Proteomes" id="UP001607302">
    <property type="component" value="Unassembled WGS sequence"/>
</dbReference>
<name>A0ABD2B170_VESSQ</name>
<evidence type="ECO:0000313" key="2">
    <source>
        <dbReference type="Proteomes" id="UP001607302"/>
    </source>
</evidence>
<dbReference type="EMBL" id="JAUDFV010000133">
    <property type="protein sequence ID" value="KAL2726427.1"/>
    <property type="molecule type" value="Genomic_DNA"/>
</dbReference>
<proteinExistence type="predicted"/>
<protein>
    <submittedName>
        <fullName evidence="1">Uncharacterized protein</fullName>
    </submittedName>
</protein>
<accession>A0ABD2B170</accession>
<gene>
    <name evidence="1" type="ORF">V1478_006705</name>
</gene>
<reference evidence="1 2" key="1">
    <citation type="journal article" date="2024" name="Ann. Entomol. Soc. Am.">
        <title>Genomic analyses of the southern and eastern yellowjacket wasps (Hymenoptera: Vespidae) reveal evolutionary signatures of social life.</title>
        <authorList>
            <person name="Catto M.A."/>
            <person name="Caine P.B."/>
            <person name="Orr S.E."/>
            <person name="Hunt B.G."/>
            <person name="Goodisman M.A.D."/>
        </authorList>
    </citation>
    <scope>NUCLEOTIDE SEQUENCE [LARGE SCALE GENOMIC DNA]</scope>
    <source>
        <strain evidence="1">233</strain>
        <tissue evidence="1">Head and thorax</tissue>
    </source>
</reference>
<keyword evidence="2" id="KW-1185">Reference proteome</keyword>
<sequence>MVARDFGKTADFLNSTRRWSTRLSFFSLPLVRAPNVRIGCAQIHGKMEIEMQKQALRAIVDTSKEGKKASRGNVPLLGPIRVFPSAKNPPPIVALIIEFSRT</sequence>
<organism evidence="1 2">
    <name type="scientific">Vespula squamosa</name>
    <name type="common">Southern yellow jacket</name>
    <name type="synonym">Wasp</name>
    <dbReference type="NCBI Taxonomy" id="30214"/>
    <lineage>
        <taxon>Eukaryota</taxon>
        <taxon>Metazoa</taxon>
        <taxon>Ecdysozoa</taxon>
        <taxon>Arthropoda</taxon>
        <taxon>Hexapoda</taxon>
        <taxon>Insecta</taxon>
        <taxon>Pterygota</taxon>
        <taxon>Neoptera</taxon>
        <taxon>Endopterygota</taxon>
        <taxon>Hymenoptera</taxon>
        <taxon>Apocrita</taxon>
        <taxon>Aculeata</taxon>
        <taxon>Vespoidea</taxon>
        <taxon>Vespidae</taxon>
        <taxon>Vespinae</taxon>
        <taxon>Vespula</taxon>
    </lineage>
</organism>
<evidence type="ECO:0000313" key="1">
    <source>
        <dbReference type="EMBL" id="KAL2726427.1"/>
    </source>
</evidence>
<dbReference type="AlphaFoldDB" id="A0ABD2B170"/>